<accession>A0A250FX68</accession>
<name>A0A250FX68_9FLAO</name>
<proteinExistence type="predicted"/>
<dbReference type="RefSeq" id="WP_095896168.1">
    <property type="nucleotide sequence ID" value="NZ_CP022387.1"/>
</dbReference>
<reference evidence="2" key="1">
    <citation type="submission" date="2017-06" db="EMBL/GenBank/DDBJ databases">
        <title>Capnocytophaga spp. assemblies.</title>
        <authorList>
            <person name="Gulvik C.A."/>
        </authorList>
    </citation>
    <scope>NUCLEOTIDE SEQUENCE [LARGE SCALE GENOMIC DNA]</scope>
    <source>
        <strain evidence="2">H2177</strain>
    </source>
</reference>
<sequence length="481" mass="55110">MLPLIFLEYLDVKKDRQRFKNFAWNTFNVVLTVSTFGEGTAAMASLRVAAKQGTTAFTRTLATKAIPLADFAYTTGTIAYKSITDTELPKFFGWIEGFFVTKGSYDLLNEGFKTLASLNKIKAIQNTSERSTKLTKLINELNITEANGYIMTDKQLEELIEKNVIRLKETALNDPKVRRAWEEAQMYAEGNAVNYLDELSKNNIPKLESLGWQKTDIELFKNTFKGTFSIENAQSWKLLKDANRTGLMKNADAVEALTRVRNNQQIQKLGFIDELLARVRASRLEDGAFKNILDNLDSFGKELEKYPIEFDNFKNIISKLTDKNPQNSQAAHWILQDITQNAKEFSGKKLSIEFKVINSDKNISYIDVATDDVPPLTIEYKWLTSGIVSKDDFIREFVKRDLFNATDLTKIQWRIKGNKLTKEKVLEYLSSKEAREALEVIGVEKVKSFFPKLSRQINEDNYVDFLINNLTTDEIFNEIFK</sequence>
<evidence type="ECO:0000313" key="2">
    <source>
        <dbReference type="Proteomes" id="UP000217348"/>
    </source>
</evidence>
<protein>
    <submittedName>
        <fullName evidence="1">Uncharacterized protein</fullName>
    </submittedName>
</protein>
<gene>
    <name evidence="1" type="ORF">CGC58_07515</name>
</gene>
<organism evidence="1 2">
    <name type="scientific">Capnocytophaga stomatis</name>
    <dbReference type="NCBI Taxonomy" id="1848904"/>
    <lineage>
        <taxon>Bacteria</taxon>
        <taxon>Pseudomonadati</taxon>
        <taxon>Bacteroidota</taxon>
        <taxon>Flavobacteriia</taxon>
        <taxon>Flavobacteriales</taxon>
        <taxon>Flavobacteriaceae</taxon>
        <taxon>Capnocytophaga</taxon>
    </lineage>
</organism>
<evidence type="ECO:0000313" key="1">
    <source>
        <dbReference type="EMBL" id="ATA89591.1"/>
    </source>
</evidence>
<dbReference type="KEGG" id="csto:CGC58_07515"/>
<dbReference type="EMBL" id="CP022387">
    <property type="protein sequence ID" value="ATA89591.1"/>
    <property type="molecule type" value="Genomic_DNA"/>
</dbReference>
<dbReference type="AlphaFoldDB" id="A0A250FX68"/>
<dbReference type="OrthoDB" id="1453774at2"/>
<dbReference type="Proteomes" id="UP000217348">
    <property type="component" value="Chromosome"/>
</dbReference>